<accession>A0ABN8M1S9</accession>
<protein>
    <submittedName>
        <fullName evidence="1">Uncharacterized protein</fullName>
    </submittedName>
</protein>
<evidence type="ECO:0000313" key="1">
    <source>
        <dbReference type="EMBL" id="CAH3023527.1"/>
    </source>
</evidence>
<comment type="caution">
    <text evidence="1">The sequence shown here is derived from an EMBL/GenBank/DDBJ whole genome shotgun (WGS) entry which is preliminary data.</text>
</comment>
<proteinExistence type="predicted"/>
<organism evidence="1 2">
    <name type="scientific">Porites evermanni</name>
    <dbReference type="NCBI Taxonomy" id="104178"/>
    <lineage>
        <taxon>Eukaryota</taxon>
        <taxon>Metazoa</taxon>
        <taxon>Cnidaria</taxon>
        <taxon>Anthozoa</taxon>
        <taxon>Hexacorallia</taxon>
        <taxon>Scleractinia</taxon>
        <taxon>Fungiina</taxon>
        <taxon>Poritidae</taxon>
        <taxon>Porites</taxon>
    </lineage>
</organism>
<dbReference type="EMBL" id="CALNXI010000265">
    <property type="protein sequence ID" value="CAH3023527.1"/>
    <property type="molecule type" value="Genomic_DNA"/>
</dbReference>
<reference evidence="1 2" key="1">
    <citation type="submission" date="2022-05" db="EMBL/GenBank/DDBJ databases">
        <authorList>
            <consortium name="Genoscope - CEA"/>
            <person name="William W."/>
        </authorList>
    </citation>
    <scope>NUCLEOTIDE SEQUENCE [LARGE SCALE GENOMIC DNA]</scope>
</reference>
<sequence>MAVQLFFYEAVGSKFHSYEPYSENSRLDKFYEEIGTKKEYGLLFDVIKLCFCLSHGHATVERGFFINANLIVEDLQEKSIIAQRIVYDNLSFAGGVLEMRLTKQFAN</sequence>
<keyword evidence="2" id="KW-1185">Reference proteome</keyword>
<gene>
    <name evidence="1" type="ORF">PEVE_00019638</name>
</gene>
<name>A0ABN8M1S9_9CNID</name>
<dbReference type="Proteomes" id="UP001159427">
    <property type="component" value="Unassembled WGS sequence"/>
</dbReference>
<evidence type="ECO:0000313" key="2">
    <source>
        <dbReference type="Proteomes" id="UP001159427"/>
    </source>
</evidence>